<keyword evidence="3" id="KW-1185">Reference proteome</keyword>
<protein>
    <recommendedName>
        <fullName evidence="4">F-box domain-containing protein</fullName>
    </recommendedName>
</protein>
<comment type="caution">
    <text evidence="2">The sequence shown here is derived from an EMBL/GenBank/DDBJ whole genome shotgun (WGS) entry which is preliminary data.</text>
</comment>
<name>A0ABR3EL37_9AGAR</name>
<dbReference type="SUPFAM" id="SSF52047">
    <property type="entry name" value="RNI-like"/>
    <property type="match status" value="1"/>
</dbReference>
<dbReference type="Gene3D" id="3.80.10.10">
    <property type="entry name" value="Ribonuclease Inhibitor"/>
    <property type="match status" value="1"/>
</dbReference>
<feature type="coiled-coil region" evidence="1">
    <location>
        <begin position="44"/>
        <end position="78"/>
    </location>
</feature>
<reference evidence="2 3" key="1">
    <citation type="submission" date="2024-02" db="EMBL/GenBank/DDBJ databases">
        <title>A draft genome for the cacao thread blight pathogen Marasmius crinis-equi.</title>
        <authorList>
            <person name="Cohen S.P."/>
            <person name="Baruah I.K."/>
            <person name="Amoako-Attah I."/>
            <person name="Bukari Y."/>
            <person name="Meinhardt L.W."/>
            <person name="Bailey B.A."/>
        </authorList>
    </citation>
    <scope>NUCLEOTIDE SEQUENCE [LARGE SCALE GENOMIC DNA]</scope>
    <source>
        <strain evidence="2 3">GH-76</strain>
    </source>
</reference>
<gene>
    <name evidence="2" type="ORF">V5O48_018468</name>
</gene>
<dbReference type="EMBL" id="JBAHYK010003366">
    <property type="protein sequence ID" value="KAL0563597.1"/>
    <property type="molecule type" value="Genomic_DNA"/>
</dbReference>
<proteinExistence type="predicted"/>
<evidence type="ECO:0000313" key="2">
    <source>
        <dbReference type="EMBL" id="KAL0563597.1"/>
    </source>
</evidence>
<evidence type="ECO:0008006" key="4">
    <source>
        <dbReference type="Google" id="ProtNLM"/>
    </source>
</evidence>
<evidence type="ECO:0000256" key="1">
    <source>
        <dbReference type="SAM" id="Coils"/>
    </source>
</evidence>
<accession>A0ABR3EL37</accession>
<organism evidence="2 3">
    <name type="scientific">Marasmius crinis-equi</name>
    <dbReference type="NCBI Taxonomy" id="585013"/>
    <lineage>
        <taxon>Eukaryota</taxon>
        <taxon>Fungi</taxon>
        <taxon>Dikarya</taxon>
        <taxon>Basidiomycota</taxon>
        <taxon>Agaricomycotina</taxon>
        <taxon>Agaricomycetes</taxon>
        <taxon>Agaricomycetidae</taxon>
        <taxon>Agaricales</taxon>
        <taxon>Marasmiineae</taxon>
        <taxon>Marasmiaceae</taxon>
        <taxon>Marasmius</taxon>
    </lineage>
</organism>
<evidence type="ECO:0000313" key="3">
    <source>
        <dbReference type="Proteomes" id="UP001465976"/>
    </source>
</evidence>
<keyword evidence="1" id="KW-0175">Coiled coil</keyword>
<sequence>MSDDGSSTEAFEFESSGCIPICQHCSHEFHYTALPVENLGDAAYVSSEMELAQVRSDLEAEERELQRFDLELSKVELTSKRLSAGRACLVQRMNKRRAALSLMRKMPMELWQMIFSWVCLSEEFSLDFSDTRTVQTTTNVLASVCRLWRRITHSTPALWCSIRVDLQDLVTDFRPLIKLSLRNSSGRPLRISITDFSDSSFSCNGFTDDRPRHSTLAQLQDDTFHFLLSNLSRCRELHLQMNHLPLRQPLLDLSSLESFFTNVVPDVYEALFYSTGWLWESISNAPHLTDLSVYRLPPSSAIPIRHLRHLDVQLVSKVETRKFFEVIPLIANLESLTIRQISIAIWEPWAGVRPMNLTRLRHLSLDTDTKHHPILPRQFLGALTLPSLESFDLKTACVSVEASEDNNFAAIVAFLRRNSRSLKALNVQFRVAQSVFQLDEFSLSDIVAPLPELNHLHLDFDEAWNETITVVMDLLSDLTSQLSLAPCLTELMLSTAYTEEIISDFLPIADRLLGFAESRGKGDTAGREKTNLTAARLFLTNVPKHAAVEENWDPLSSDEKLADRLALLESDSIECVFGLGDHPYPETHQTPGWWWSDLAQRLGS</sequence>
<dbReference type="Proteomes" id="UP001465976">
    <property type="component" value="Unassembled WGS sequence"/>
</dbReference>
<dbReference type="InterPro" id="IPR032675">
    <property type="entry name" value="LRR_dom_sf"/>
</dbReference>